<organism evidence="1 2">
    <name type="scientific">Massilia violaceinigra</name>
    <dbReference type="NCBI Taxonomy" id="2045208"/>
    <lineage>
        <taxon>Bacteria</taxon>
        <taxon>Pseudomonadati</taxon>
        <taxon>Pseudomonadota</taxon>
        <taxon>Betaproteobacteria</taxon>
        <taxon>Burkholderiales</taxon>
        <taxon>Oxalobacteraceae</taxon>
        <taxon>Telluria group</taxon>
        <taxon>Massilia</taxon>
    </lineage>
</organism>
<evidence type="ECO:0008006" key="3">
    <source>
        <dbReference type="Google" id="ProtNLM"/>
    </source>
</evidence>
<dbReference type="EMBL" id="CP024608">
    <property type="protein sequence ID" value="ATQ75070.1"/>
    <property type="molecule type" value="Genomic_DNA"/>
</dbReference>
<dbReference type="Proteomes" id="UP000229897">
    <property type="component" value="Chromosome"/>
</dbReference>
<dbReference type="AlphaFoldDB" id="A0A2D2DJB6"/>
<accession>A0A2D2DJB6</accession>
<sequence>MARARNIKPGFFTNDELVELPLEVRLLFIGLWTIADREGRMVDRPRKIKMEIFPADDVDCDKALALLADSGFIKRYQVGEFKVIEILNFCKHQAPHSTEKDSVLPDAAGYFTVNERSKNGGVTGISRKERSLSEVDNSALTLDNVSPPLEQVIPQSHNALIPECGILIPESFRTSTASSTSDNVRQCPTAELVELYHELLPSNPRAKVVNAARKSAIRSRWVEASKLRCEPFGYATRAEGLAAWRQFFEICATSRFLTGLSPPAPGKPAFVADIDFLFSASGFAKTLENKYHRDAP</sequence>
<reference evidence="1" key="1">
    <citation type="submission" date="2017-10" db="EMBL/GenBank/DDBJ databases">
        <title>Massilia psychrophilum sp. nov., a novel purple-pigmented bacterium isolated from Tianshan glacier, Xinjiang Municipality, China.</title>
        <authorList>
            <person name="Wang H."/>
        </authorList>
    </citation>
    <scope>NUCLEOTIDE SEQUENCE [LARGE SCALE GENOMIC DNA]</scope>
    <source>
        <strain evidence="1">B2</strain>
    </source>
</reference>
<keyword evidence="2" id="KW-1185">Reference proteome</keyword>
<dbReference type="OrthoDB" id="5526813at2"/>
<dbReference type="RefSeq" id="WP_099875039.1">
    <property type="nucleotide sequence ID" value="NZ_CP024608.1"/>
</dbReference>
<protein>
    <recommendedName>
        <fullName evidence="3">Phage replication protein</fullName>
    </recommendedName>
</protein>
<name>A0A2D2DJB6_9BURK</name>
<proteinExistence type="predicted"/>
<gene>
    <name evidence="1" type="ORF">CR152_11465</name>
</gene>
<evidence type="ECO:0000313" key="1">
    <source>
        <dbReference type="EMBL" id="ATQ75070.1"/>
    </source>
</evidence>
<dbReference type="KEGG" id="mass:CR152_11465"/>
<evidence type="ECO:0000313" key="2">
    <source>
        <dbReference type="Proteomes" id="UP000229897"/>
    </source>
</evidence>